<keyword evidence="2" id="KW-0732">Signal</keyword>
<evidence type="ECO:0000313" key="3">
    <source>
        <dbReference type="EMBL" id="KAL2276263.1"/>
    </source>
</evidence>
<feature type="signal peptide" evidence="2">
    <location>
        <begin position="1"/>
        <end position="25"/>
    </location>
</feature>
<sequence length="786" mass="77325">MRFQSAGAFASLLLFSRVAVGAALAERANATLPIEDDDTCDPDLEETVTATVLPISSAAAVPTPTGVASNAESAPAPIANGTLPTSAQEQLTTLTVLSTQVRTVISCAPTVTNCPADSSSLSNLASTAPDQVSTVLVTDVVQLATTICPVTAAESVSSSVISVAATGGITGTTITQSASLPGSLPTDAAPSPSGTGAGAGPQPSGEAAASSAISADIPSESAAVPPESAAEIPSGSAIPPQESSSPETGASPAPPAPTGAVPQPPSNSTGVRPFPIGNSSIASVQEVTSTVYATNLYTVTSCAASITNCPAGSSVATEIVPVSTTVLTTTLASSELASLSSVAAITGAPETTPTPGGEQTTLTVQVTHLHTVISCAPTVTNCPAATATKEISEAISSHGSSAVQPVIVTSIVGETTTVCPVAEASSISSEVGASLSSAVVTTTVGGSASFFIPGASSVQTAVASQATPVVSFLTVSLGNGVESTSTKIAEQPQTVTNTIPLASASSSVEAVAGSSSSTAVIVSVSPVVSVITITLSDGFERTSTSSLQVASTITTVVAVPTTPAAETPVAETSAQETVHTTVLSTSIVQVPSVVTVTVSGIAQESSTVIESTSVHTSIVEPSPSAPASQVVSNLVSTIYETVTSQIPVETILTVTLGDQVLTSTISTAAAVQTAENPAPPQVSTVYVTVGSGSETSIMTSTFTASEVVAKETQTLTLTGSAGIVSTYTLTMSQATTVTQEAPKPTNQGNVASACVPSTVTLVSVSTLCARSGNACATATNLPLARF</sequence>
<proteinExistence type="predicted"/>
<feature type="region of interest" description="Disordered" evidence="1">
    <location>
        <begin position="174"/>
        <end position="274"/>
    </location>
</feature>
<feature type="chain" id="PRO_5045988537" evidence="2">
    <location>
        <begin position="26"/>
        <end position="786"/>
    </location>
</feature>
<protein>
    <submittedName>
        <fullName evidence="3">Uncharacterized protein</fullName>
    </submittedName>
</protein>
<reference evidence="3 4" key="1">
    <citation type="submission" date="2024-03" db="EMBL/GenBank/DDBJ databases">
        <title>A high-quality draft genome sequence of Diaporthe vaccinii, a causative agent of upright dieback and viscid rot disease in cranberry plants.</title>
        <authorList>
            <person name="Sarrasin M."/>
            <person name="Lang B.F."/>
            <person name="Burger G."/>
        </authorList>
    </citation>
    <scope>NUCLEOTIDE SEQUENCE [LARGE SCALE GENOMIC DNA]</scope>
    <source>
        <strain evidence="3 4">IS7</strain>
    </source>
</reference>
<organism evidence="3 4">
    <name type="scientific">Diaporthe vaccinii</name>
    <dbReference type="NCBI Taxonomy" id="105482"/>
    <lineage>
        <taxon>Eukaryota</taxon>
        <taxon>Fungi</taxon>
        <taxon>Dikarya</taxon>
        <taxon>Ascomycota</taxon>
        <taxon>Pezizomycotina</taxon>
        <taxon>Sordariomycetes</taxon>
        <taxon>Sordariomycetidae</taxon>
        <taxon>Diaporthales</taxon>
        <taxon>Diaporthaceae</taxon>
        <taxon>Diaporthe</taxon>
        <taxon>Diaporthe eres species complex</taxon>
    </lineage>
</organism>
<dbReference type="Proteomes" id="UP001600888">
    <property type="component" value="Unassembled WGS sequence"/>
</dbReference>
<comment type="caution">
    <text evidence="3">The sequence shown here is derived from an EMBL/GenBank/DDBJ whole genome shotgun (WGS) entry which is preliminary data.</text>
</comment>
<feature type="compositionally biased region" description="Low complexity" evidence="1">
    <location>
        <begin position="242"/>
        <end position="251"/>
    </location>
</feature>
<name>A0ABR4E1J2_9PEZI</name>
<feature type="compositionally biased region" description="Low complexity" evidence="1">
    <location>
        <begin position="188"/>
        <end position="234"/>
    </location>
</feature>
<dbReference type="EMBL" id="JBAWTH010000119">
    <property type="protein sequence ID" value="KAL2276263.1"/>
    <property type="molecule type" value="Genomic_DNA"/>
</dbReference>
<feature type="compositionally biased region" description="Pro residues" evidence="1">
    <location>
        <begin position="252"/>
        <end position="265"/>
    </location>
</feature>
<keyword evidence="4" id="KW-1185">Reference proteome</keyword>
<evidence type="ECO:0000313" key="4">
    <source>
        <dbReference type="Proteomes" id="UP001600888"/>
    </source>
</evidence>
<gene>
    <name evidence="3" type="ORF">FJTKL_01028</name>
</gene>
<accession>A0ABR4E1J2</accession>
<evidence type="ECO:0000256" key="2">
    <source>
        <dbReference type="SAM" id="SignalP"/>
    </source>
</evidence>
<evidence type="ECO:0000256" key="1">
    <source>
        <dbReference type="SAM" id="MobiDB-lite"/>
    </source>
</evidence>